<evidence type="ECO:0000256" key="1">
    <source>
        <dbReference type="SAM" id="Phobius"/>
    </source>
</evidence>
<feature type="transmembrane region" description="Helical" evidence="1">
    <location>
        <begin position="121"/>
        <end position="141"/>
    </location>
</feature>
<dbReference type="WBParaSite" id="jg21467.1">
    <property type="protein sequence ID" value="jg21467.1"/>
    <property type="gene ID" value="jg21467"/>
</dbReference>
<keyword evidence="2" id="KW-1185">Reference proteome</keyword>
<accession>A0A915DP89</accession>
<protein>
    <submittedName>
        <fullName evidence="3">Uncharacterized protein</fullName>
    </submittedName>
</protein>
<keyword evidence="1" id="KW-1133">Transmembrane helix</keyword>
<organism evidence="2 3">
    <name type="scientific">Ditylenchus dipsaci</name>
    <dbReference type="NCBI Taxonomy" id="166011"/>
    <lineage>
        <taxon>Eukaryota</taxon>
        <taxon>Metazoa</taxon>
        <taxon>Ecdysozoa</taxon>
        <taxon>Nematoda</taxon>
        <taxon>Chromadorea</taxon>
        <taxon>Rhabditida</taxon>
        <taxon>Tylenchina</taxon>
        <taxon>Tylenchomorpha</taxon>
        <taxon>Sphaerularioidea</taxon>
        <taxon>Anguinidae</taxon>
        <taxon>Anguininae</taxon>
        <taxon>Ditylenchus</taxon>
    </lineage>
</organism>
<name>A0A915DP89_9BILA</name>
<dbReference type="Proteomes" id="UP000887574">
    <property type="component" value="Unplaced"/>
</dbReference>
<keyword evidence="1" id="KW-0812">Transmembrane</keyword>
<keyword evidence="1" id="KW-0472">Membrane</keyword>
<sequence>MKYYLFDQSAQRKMSTSISSSLELVNSLSRNPINWAKSDKQKETKKAVESDLLANYGRPGFKVSISKAKSPPAKCNSPPSNICIIHILHASQVFFSKLQLVRREKHRPTLRILIIMNRSHPLIHCYLTLTLLLSIVLSFALDFRQIPWPKASRTDSVIDCYTELDKTFVDSKVTYRLSSAKQMSNRPCMLRIPTQTRITFSPTLFTSNMTFVRIIAGSSITFMPLATPRIFSKDMQEEEYANGDVPREQLEFSLAPATDLDRADASRTDCDDDGLNYALLPSY</sequence>
<reference evidence="3" key="1">
    <citation type="submission" date="2022-11" db="UniProtKB">
        <authorList>
            <consortium name="WormBaseParasite"/>
        </authorList>
    </citation>
    <scope>IDENTIFICATION</scope>
</reference>
<proteinExistence type="predicted"/>
<evidence type="ECO:0000313" key="2">
    <source>
        <dbReference type="Proteomes" id="UP000887574"/>
    </source>
</evidence>
<evidence type="ECO:0000313" key="3">
    <source>
        <dbReference type="WBParaSite" id="jg21467.1"/>
    </source>
</evidence>
<dbReference type="AlphaFoldDB" id="A0A915DP89"/>